<feature type="non-terminal residue" evidence="1">
    <location>
        <position position="55"/>
    </location>
</feature>
<reference evidence="1" key="1">
    <citation type="submission" date="2023-01" db="EMBL/GenBank/DDBJ databases">
        <title>Genome assembly of the deep-sea coral Lophelia pertusa.</title>
        <authorList>
            <person name="Herrera S."/>
            <person name="Cordes E."/>
        </authorList>
    </citation>
    <scope>NUCLEOTIDE SEQUENCE</scope>
    <source>
        <strain evidence="1">USNM1676648</strain>
        <tissue evidence="1">Polyp</tissue>
    </source>
</reference>
<sequence>MPRLVVQSLLSNVVSCPFPRIPWRFGCGLDTKSLATLWKDVALVEINVAVMIQAS</sequence>
<evidence type="ECO:0000313" key="1">
    <source>
        <dbReference type="EMBL" id="KAJ7388062.1"/>
    </source>
</evidence>
<dbReference type="Proteomes" id="UP001163046">
    <property type="component" value="Unassembled WGS sequence"/>
</dbReference>
<dbReference type="Gene3D" id="3.90.1230.10">
    <property type="entry name" value="Nitric Oxide Synthase, Chain A, domain 3"/>
    <property type="match status" value="1"/>
</dbReference>
<accession>A0A9X0D5G3</accession>
<protein>
    <submittedName>
        <fullName evidence="1">Uncharacterized protein</fullName>
    </submittedName>
</protein>
<name>A0A9X0D5G3_9CNID</name>
<dbReference type="SUPFAM" id="SSF56512">
    <property type="entry name" value="Nitric oxide (NO) synthase oxygenase domain"/>
    <property type="match status" value="1"/>
</dbReference>
<gene>
    <name evidence="1" type="ORF">OS493_040060</name>
</gene>
<evidence type="ECO:0000313" key="2">
    <source>
        <dbReference type="Proteomes" id="UP001163046"/>
    </source>
</evidence>
<dbReference type="GO" id="GO:0004517">
    <property type="term" value="F:nitric-oxide synthase activity"/>
    <property type="evidence" value="ECO:0007669"/>
    <property type="project" value="InterPro"/>
</dbReference>
<proteinExistence type="predicted"/>
<dbReference type="EMBL" id="MU825678">
    <property type="protein sequence ID" value="KAJ7388062.1"/>
    <property type="molecule type" value="Genomic_DNA"/>
</dbReference>
<dbReference type="InterPro" id="IPR044944">
    <property type="entry name" value="NOS_dom_3"/>
</dbReference>
<comment type="caution">
    <text evidence="1">The sequence shown here is derived from an EMBL/GenBank/DDBJ whole genome shotgun (WGS) entry which is preliminary data.</text>
</comment>
<dbReference type="AlphaFoldDB" id="A0A9X0D5G3"/>
<keyword evidence="2" id="KW-1185">Reference proteome</keyword>
<dbReference type="InterPro" id="IPR036119">
    <property type="entry name" value="NOS_N_sf"/>
</dbReference>
<dbReference type="GO" id="GO:0006809">
    <property type="term" value="P:nitric oxide biosynthetic process"/>
    <property type="evidence" value="ECO:0007669"/>
    <property type="project" value="InterPro"/>
</dbReference>
<organism evidence="1 2">
    <name type="scientific">Desmophyllum pertusum</name>
    <dbReference type="NCBI Taxonomy" id="174260"/>
    <lineage>
        <taxon>Eukaryota</taxon>
        <taxon>Metazoa</taxon>
        <taxon>Cnidaria</taxon>
        <taxon>Anthozoa</taxon>
        <taxon>Hexacorallia</taxon>
        <taxon>Scleractinia</taxon>
        <taxon>Caryophylliina</taxon>
        <taxon>Caryophylliidae</taxon>
        <taxon>Desmophyllum</taxon>
    </lineage>
</organism>